<proteinExistence type="predicted"/>
<evidence type="ECO:0000313" key="2">
    <source>
        <dbReference type="Proteomes" id="UP001497472"/>
    </source>
</evidence>
<dbReference type="AlphaFoldDB" id="A0AAV1JTX0"/>
<protein>
    <submittedName>
        <fullName evidence="1">Uncharacterized protein</fullName>
    </submittedName>
</protein>
<organism evidence="1 2">
    <name type="scientific">Leptosia nina</name>
    <dbReference type="NCBI Taxonomy" id="320188"/>
    <lineage>
        <taxon>Eukaryota</taxon>
        <taxon>Metazoa</taxon>
        <taxon>Ecdysozoa</taxon>
        <taxon>Arthropoda</taxon>
        <taxon>Hexapoda</taxon>
        <taxon>Insecta</taxon>
        <taxon>Pterygota</taxon>
        <taxon>Neoptera</taxon>
        <taxon>Endopterygota</taxon>
        <taxon>Lepidoptera</taxon>
        <taxon>Glossata</taxon>
        <taxon>Ditrysia</taxon>
        <taxon>Papilionoidea</taxon>
        <taxon>Pieridae</taxon>
        <taxon>Pierinae</taxon>
        <taxon>Leptosia</taxon>
    </lineage>
</organism>
<reference evidence="1 2" key="1">
    <citation type="submission" date="2023-11" db="EMBL/GenBank/DDBJ databases">
        <authorList>
            <person name="Okamura Y."/>
        </authorList>
    </citation>
    <scope>NUCLEOTIDE SEQUENCE [LARGE SCALE GENOMIC DNA]</scope>
</reference>
<comment type="caution">
    <text evidence="1">The sequence shown here is derived from an EMBL/GenBank/DDBJ whole genome shotgun (WGS) entry which is preliminary data.</text>
</comment>
<gene>
    <name evidence="1" type="ORF">LNINA_LOCUS11253</name>
</gene>
<evidence type="ECO:0000313" key="1">
    <source>
        <dbReference type="EMBL" id="CAK1552190.1"/>
    </source>
</evidence>
<dbReference type="Proteomes" id="UP001497472">
    <property type="component" value="Unassembled WGS sequence"/>
</dbReference>
<dbReference type="EMBL" id="CAVLEF010000132">
    <property type="protein sequence ID" value="CAK1552190.1"/>
    <property type="molecule type" value="Genomic_DNA"/>
</dbReference>
<name>A0AAV1JTX0_9NEOP</name>
<keyword evidence="2" id="KW-1185">Reference proteome</keyword>
<sequence>MHYDLIISPPRAIRANPKRRKAGWLCAGASGRALEHAPRVERPRAGTRLPPRRIQKIPTDTALNIRSRIKNAKMQIYAVRSSRVLSGARRFHQMQSASNYHTQVAG</sequence>
<accession>A0AAV1JTX0</accession>